<sequence length="85" mass="10268">MEVGISSACFYPDFELEKSFKIMKKLGYDTGELFLNTYYEYSDDFVKKLIEEKEKNNFNIKSVHFFHLCMNLIYLINMREEEKIL</sequence>
<evidence type="ECO:0000313" key="1">
    <source>
        <dbReference type="EMBL" id="SQC07074.1"/>
    </source>
</evidence>
<keyword evidence="1" id="KW-0255">Endonuclease</keyword>
<dbReference type="AlphaFoldDB" id="A0A2X3C569"/>
<evidence type="ECO:0000313" key="2">
    <source>
        <dbReference type="Proteomes" id="UP000250234"/>
    </source>
</evidence>
<accession>A0A2X3C569</accession>
<keyword evidence="1" id="KW-0540">Nuclease</keyword>
<protein>
    <submittedName>
        <fullName evidence="1">Endonuclease</fullName>
    </submittedName>
</protein>
<gene>
    <name evidence="1" type="ORF">NCTC8081_01198</name>
</gene>
<keyword evidence="1" id="KW-0378">Hydrolase</keyword>
<dbReference type="Gene3D" id="3.20.20.150">
    <property type="entry name" value="Divalent-metal-dependent TIM barrel enzymes"/>
    <property type="match status" value="1"/>
</dbReference>
<dbReference type="GO" id="GO:0004519">
    <property type="term" value="F:endonuclease activity"/>
    <property type="evidence" value="ECO:0007669"/>
    <property type="project" value="UniProtKB-KW"/>
</dbReference>
<name>A0A2X3C569_CLOPF</name>
<dbReference type="SUPFAM" id="SSF51658">
    <property type="entry name" value="Xylose isomerase-like"/>
    <property type="match status" value="1"/>
</dbReference>
<dbReference type="EMBL" id="UAWO01000002">
    <property type="protein sequence ID" value="SQC07074.1"/>
    <property type="molecule type" value="Genomic_DNA"/>
</dbReference>
<dbReference type="InterPro" id="IPR036237">
    <property type="entry name" value="Xyl_isomerase-like_sf"/>
</dbReference>
<organism evidence="1 2">
    <name type="scientific">Clostridium perfringens</name>
    <dbReference type="NCBI Taxonomy" id="1502"/>
    <lineage>
        <taxon>Bacteria</taxon>
        <taxon>Bacillati</taxon>
        <taxon>Bacillota</taxon>
        <taxon>Clostridia</taxon>
        <taxon>Eubacteriales</taxon>
        <taxon>Clostridiaceae</taxon>
        <taxon>Clostridium</taxon>
    </lineage>
</organism>
<dbReference type="Proteomes" id="UP000250234">
    <property type="component" value="Unassembled WGS sequence"/>
</dbReference>
<proteinExistence type="predicted"/>
<reference evidence="1 2" key="1">
    <citation type="submission" date="2018-06" db="EMBL/GenBank/DDBJ databases">
        <authorList>
            <consortium name="Pathogen Informatics"/>
            <person name="Doyle S."/>
        </authorList>
    </citation>
    <scope>NUCLEOTIDE SEQUENCE [LARGE SCALE GENOMIC DNA]</scope>
    <source>
        <strain evidence="1 2">NCTC8081</strain>
    </source>
</reference>